<dbReference type="Gene3D" id="2.60.40.1220">
    <property type="match status" value="2"/>
</dbReference>
<dbReference type="Pfam" id="PF00932">
    <property type="entry name" value="LTD"/>
    <property type="match status" value="2"/>
</dbReference>
<evidence type="ECO:0000256" key="1">
    <source>
        <dbReference type="ARBA" id="ARBA00022729"/>
    </source>
</evidence>
<evidence type="ECO:0000259" key="2">
    <source>
        <dbReference type="PROSITE" id="PS51841"/>
    </source>
</evidence>
<protein>
    <submittedName>
        <fullName evidence="3">Lamin tail domain-containing protein</fullName>
    </submittedName>
</protein>
<dbReference type="PROSITE" id="PS51841">
    <property type="entry name" value="LTD"/>
    <property type="match status" value="1"/>
</dbReference>
<organism evidence="3 4">
    <name type="scientific">Fulvivirga marina</name>
    <dbReference type="NCBI Taxonomy" id="2494733"/>
    <lineage>
        <taxon>Bacteria</taxon>
        <taxon>Pseudomonadati</taxon>
        <taxon>Bacteroidota</taxon>
        <taxon>Cytophagia</taxon>
        <taxon>Cytophagales</taxon>
        <taxon>Fulvivirgaceae</taxon>
        <taxon>Fulvivirga</taxon>
    </lineage>
</organism>
<dbReference type="Proteomes" id="UP000614216">
    <property type="component" value="Unassembled WGS sequence"/>
</dbReference>
<keyword evidence="4" id="KW-1185">Reference proteome</keyword>
<accession>A0A937KBW9</accession>
<evidence type="ECO:0000313" key="3">
    <source>
        <dbReference type="EMBL" id="MBL6447496.1"/>
    </source>
</evidence>
<proteinExistence type="predicted"/>
<dbReference type="InterPro" id="IPR014755">
    <property type="entry name" value="Cu-Rt/internalin_Ig-like"/>
</dbReference>
<sequence>MVKFPCQSQFTDDFSDGDLSISPAWSSSNQSGAGFDFYTAGGELQSNGPEASATLWISTNGVPDVTQQEVAWEFKARYEASPSSSNNVEIYLLSNSSDLTNAEEGYFIRLGESGSGDGIDLFKTGSTTPLISDPNPSVATGFNVNIRITRKASGQWVLEADTSGGESYKAIGTAVDEEFINGAYFGFKVEHSSTKNQAFYFDDVAVTSKDTKAPGLVSTEVVSSTRIDLFFSENIDTQTGEDASNYFADSGIGYPASARVDHVNPSIVHLDFVSSFPVGSPVKISITGIQDLFGNMVSSILSEFLYFVEEVAEVKDVIITEILADPSPPNDLPDKEFVEIYNNSDKIFGLSGWHFSDLKERGALSNHYLFPGKYLILCPKEAVEEFGQYGAAMGLDPWPTLNNGEDFIVIKDNDDHTIDSVHYSKSWYKSSSKSDGGWTLELIDPDNLCSNGNNWTASEHLSGGTPGITNSVLSQNPDLTSPELIEVLGLRPDSVVARFNEVLDTEITPDNFVITPYIDISNVVLGDSFTEVDLKLSGQLHGNTAYTLGVKGIKDCSGNFVSSEEALEFYLTEPADSLDIIINEVLFNPYSGGVDFVELYNNSSKHINLKGRLMANGVKQDGQYFLKEIFPAAVRDVVLEPHSYIVVTEDAIRVKEQYPMSEDRNLNEVKKLPAYNDNGGVVILINQDSAVLDLLEYSEEWQFELLTDKEGVSLERVSFTAPTNDGNNWKSAASTVGFATPGYVNSQVKTGVQVVNGNIVADPKVIIPDGSGQNDFTTITYAFDQPGYVANSRIVDAFGRTIKTLGENDYLATEGFYTWDATDDSGAKVRTGYYLVYLEVFNLNGDLLQFKEKVVVGTKF</sequence>
<dbReference type="InterPro" id="IPR036415">
    <property type="entry name" value="Lamin_tail_dom_sf"/>
</dbReference>
<gene>
    <name evidence="3" type="ORF">JMN32_14350</name>
</gene>
<dbReference type="SUPFAM" id="SSF74853">
    <property type="entry name" value="Lamin A/C globular tail domain"/>
    <property type="match status" value="2"/>
</dbReference>
<comment type="caution">
    <text evidence="3">The sequence shown here is derived from an EMBL/GenBank/DDBJ whole genome shotgun (WGS) entry which is preliminary data.</text>
</comment>
<dbReference type="Gene3D" id="2.60.40.4070">
    <property type="match status" value="1"/>
</dbReference>
<dbReference type="AlphaFoldDB" id="A0A937KBW9"/>
<keyword evidence="1" id="KW-0732">Signal</keyword>
<evidence type="ECO:0000313" key="4">
    <source>
        <dbReference type="Proteomes" id="UP000614216"/>
    </source>
</evidence>
<name>A0A937KBW9_9BACT</name>
<dbReference type="InterPro" id="IPR001322">
    <property type="entry name" value="Lamin_tail_dom"/>
</dbReference>
<dbReference type="EMBL" id="JAEUGD010000043">
    <property type="protein sequence ID" value="MBL6447496.1"/>
    <property type="molecule type" value="Genomic_DNA"/>
</dbReference>
<reference evidence="3" key="1">
    <citation type="submission" date="2021-01" db="EMBL/GenBank/DDBJ databases">
        <title>Fulvivirga kasyanovii gen. nov., sp nov., a novel member of the phylum Bacteroidetes isolated from seawater in a mussel farm.</title>
        <authorList>
            <person name="Zhao L.-H."/>
            <person name="Wang Z.-J."/>
        </authorList>
    </citation>
    <scope>NUCLEOTIDE SEQUENCE</scope>
    <source>
        <strain evidence="3">29W222</strain>
    </source>
</reference>
<dbReference type="RefSeq" id="WP_202857031.1">
    <property type="nucleotide sequence ID" value="NZ_JAEUGD010000043.1"/>
</dbReference>
<feature type="domain" description="LTD" evidence="2">
    <location>
        <begin position="565"/>
        <end position="724"/>
    </location>
</feature>